<dbReference type="InParanoid" id="A0A5C3Q0Y6"/>
<evidence type="ECO:0000313" key="2">
    <source>
        <dbReference type="Proteomes" id="UP000308197"/>
    </source>
</evidence>
<accession>A0A5C3Q0Y6</accession>
<protein>
    <submittedName>
        <fullName evidence="1">Uncharacterized protein</fullName>
    </submittedName>
</protein>
<name>A0A5C3Q0Y6_9APHY</name>
<reference evidence="1 2" key="1">
    <citation type="journal article" date="2019" name="Nat. Ecol. Evol.">
        <title>Megaphylogeny resolves global patterns of mushroom evolution.</title>
        <authorList>
            <person name="Varga T."/>
            <person name="Krizsan K."/>
            <person name="Foldi C."/>
            <person name="Dima B."/>
            <person name="Sanchez-Garcia M."/>
            <person name="Sanchez-Ramirez S."/>
            <person name="Szollosi G.J."/>
            <person name="Szarkandi J.G."/>
            <person name="Papp V."/>
            <person name="Albert L."/>
            <person name="Andreopoulos W."/>
            <person name="Angelini C."/>
            <person name="Antonin V."/>
            <person name="Barry K.W."/>
            <person name="Bougher N.L."/>
            <person name="Buchanan P."/>
            <person name="Buyck B."/>
            <person name="Bense V."/>
            <person name="Catcheside P."/>
            <person name="Chovatia M."/>
            <person name="Cooper J."/>
            <person name="Damon W."/>
            <person name="Desjardin D."/>
            <person name="Finy P."/>
            <person name="Geml J."/>
            <person name="Haridas S."/>
            <person name="Hughes K."/>
            <person name="Justo A."/>
            <person name="Karasinski D."/>
            <person name="Kautmanova I."/>
            <person name="Kiss B."/>
            <person name="Kocsube S."/>
            <person name="Kotiranta H."/>
            <person name="LaButti K.M."/>
            <person name="Lechner B.E."/>
            <person name="Liimatainen K."/>
            <person name="Lipzen A."/>
            <person name="Lukacs Z."/>
            <person name="Mihaltcheva S."/>
            <person name="Morgado L.N."/>
            <person name="Niskanen T."/>
            <person name="Noordeloos M.E."/>
            <person name="Ohm R.A."/>
            <person name="Ortiz-Santana B."/>
            <person name="Ovrebo C."/>
            <person name="Racz N."/>
            <person name="Riley R."/>
            <person name="Savchenko A."/>
            <person name="Shiryaev A."/>
            <person name="Soop K."/>
            <person name="Spirin V."/>
            <person name="Szebenyi C."/>
            <person name="Tomsovsky M."/>
            <person name="Tulloss R.E."/>
            <person name="Uehling J."/>
            <person name="Grigoriev I.V."/>
            <person name="Vagvolgyi C."/>
            <person name="Papp T."/>
            <person name="Martin F.M."/>
            <person name="Miettinen O."/>
            <person name="Hibbett D.S."/>
            <person name="Nagy L.G."/>
        </authorList>
    </citation>
    <scope>NUCLEOTIDE SEQUENCE [LARGE SCALE GENOMIC DNA]</scope>
    <source>
        <strain evidence="1 2">HHB13444</strain>
    </source>
</reference>
<proteinExistence type="predicted"/>
<organism evidence="1 2">
    <name type="scientific">Polyporus arcularius HHB13444</name>
    <dbReference type="NCBI Taxonomy" id="1314778"/>
    <lineage>
        <taxon>Eukaryota</taxon>
        <taxon>Fungi</taxon>
        <taxon>Dikarya</taxon>
        <taxon>Basidiomycota</taxon>
        <taxon>Agaricomycotina</taxon>
        <taxon>Agaricomycetes</taxon>
        <taxon>Polyporales</taxon>
        <taxon>Polyporaceae</taxon>
        <taxon>Polyporus</taxon>
    </lineage>
</organism>
<evidence type="ECO:0000313" key="1">
    <source>
        <dbReference type="EMBL" id="TFK93838.1"/>
    </source>
</evidence>
<dbReference type="EMBL" id="ML210976">
    <property type="protein sequence ID" value="TFK93838.1"/>
    <property type="molecule type" value="Genomic_DNA"/>
</dbReference>
<dbReference type="AlphaFoldDB" id="A0A5C3Q0Y6"/>
<dbReference type="Proteomes" id="UP000308197">
    <property type="component" value="Unassembled WGS sequence"/>
</dbReference>
<sequence length="276" mass="30361">MACPHTPELVRLLRRDPAPAAPVVTGSATRPSRAAKLTTRFAIVIGLLETLRLDAEIQGRCYYYYVYEIEDSSGDGDGVPEKTTSQEPNAGVALDVNVPGTHTAPVSLPIADSDIAAAPCSRDQLLDRSVDSVVPPAPEPARWTREQDEEMMLAFLNRRAEEKSQSSGSQRASRRKCATPLRYKLAIYRCEQTVNEMCSSLDIPPPFKASENRIMADRLGKGFAAVVEKGTLDPANKVIDDSGQRALTRMREELNSKLKSPRKVCTVAETQTREME</sequence>
<keyword evidence="2" id="KW-1185">Reference proteome</keyword>
<gene>
    <name evidence="1" type="ORF">K466DRAFT_658269</name>
</gene>